<accession>A0A839UUG3</accession>
<name>A0A839UUG3_9GAMM</name>
<reference evidence="3 4" key="1">
    <citation type="submission" date="2020-08" db="EMBL/GenBank/DDBJ databases">
        <title>Genomic Encyclopedia of Type Strains, Phase III (KMG-III): the genomes of soil and plant-associated and newly described type strains.</title>
        <authorList>
            <person name="Whitman W."/>
        </authorList>
    </citation>
    <scope>NUCLEOTIDE SEQUENCE [LARGE SCALE GENOMIC DNA]</scope>
    <source>
        <strain evidence="3 4">CECT 8571</strain>
    </source>
</reference>
<sequence length="280" mass="29904">MKNFIGKALPFALLLSAIAVTGSALAKDSVSQDILEARQETQIWTTYALSPYLRSNDIQVSVDNGTATLTGGVAEDIDKDLAKQIALGVEGIKSVDNKITVNAEQKPKSDAQLDQSYGQYIDDASITAAVKSKLLWSKNSDGLATNVITKFGKVTLTGHSDSATAKELAGRLAKNTRGVKSVNNQLIVKEQRTTPMLESGKAIAAKSGTTVSDSWITTKVKSTYIYSSNVDSSDISVTTKEGLVTLTGKVSSGAERELAIELAQNIRGVKRVQTEELTFK</sequence>
<dbReference type="AlphaFoldDB" id="A0A839UUG3"/>
<dbReference type="Pfam" id="PF04972">
    <property type="entry name" value="BON"/>
    <property type="match status" value="3"/>
</dbReference>
<dbReference type="Gene3D" id="3.30.1340.30">
    <property type="match status" value="3"/>
</dbReference>
<evidence type="ECO:0000259" key="2">
    <source>
        <dbReference type="PROSITE" id="PS50914"/>
    </source>
</evidence>
<evidence type="ECO:0000313" key="3">
    <source>
        <dbReference type="EMBL" id="MBB3169017.1"/>
    </source>
</evidence>
<dbReference type="PANTHER" id="PTHR34606:SF15">
    <property type="entry name" value="BON DOMAIN-CONTAINING PROTEIN"/>
    <property type="match status" value="1"/>
</dbReference>
<feature type="chain" id="PRO_5033008803" evidence="1">
    <location>
        <begin position="27"/>
        <end position="280"/>
    </location>
</feature>
<keyword evidence="4" id="KW-1185">Reference proteome</keyword>
<dbReference type="PANTHER" id="PTHR34606">
    <property type="entry name" value="BON DOMAIN-CONTAINING PROTEIN"/>
    <property type="match status" value="1"/>
</dbReference>
<comment type="caution">
    <text evidence="3">The sequence shown here is derived from an EMBL/GenBank/DDBJ whole genome shotgun (WGS) entry which is preliminary data.</text>
</comment>
<feature type="domain" description="BON" evidence="2">
    <location>
        <begin position="212"/>
        <end position="280"/>
    </location>
</feature>
<evidence type="ECO:0000313" key="4">
    <source>
        <dbReference type="Proteomes" id="UP000559987"/>
    </source>
</evidence>
<feature type="signal peptide" evidence="1">
    <location>
        <begin position="1"/>
        <end position="26"/>
    </location>
</feature>
<protein>
    <submittedName>
        <fullName evidence="3">Osmotically-inducible protein OsmY</fullName>
    </submittedName>
</protein>
<dbReference type="RefSeq" id="WP_183910514.1">
    <property type="nucleotide sequence ID" value="NZ_JACHXZ010000003.1"/>
</dbReference>
<dbReference type="InterPro" id="IPR014004">
    <property type="entry name" value="Transpt-assoc_nodulatn_dom_bac"/>
</dbReference>
<dbReference type="Proteomes" id="UP000559987">
    <property type="component" value="Unassembled WGS sequence"/>
</dbReference>
<dbReference type="SMART" id="SM00749">
    <property type="entry name" value="BON"/>
    <property type="match status" value="3"/>
</dbReference>
<keyword evidence="1" id="KW-0732">Signal</keyword>
<dbReference type="InterPro" id="IPR007055">
    <property type="entry name" value="BON_dom"/>
</dbReference>
<proteinExistence type="predicted"/>
<feature type="domain" description="BON" evidence="2">
    <location>
        <begin position="35"/>
        <end position="103"/>
    </location>
</feature>
<feature type="domain" description="BON" evidence="2">
    <location>
        <begin position="122"/>
        <end position="190"/>
    </location>
</feature>
<evidence type="ECO:0000256" key="1">
    <source>
        <dbReference type="SAM" id="SignalP"/>
    </source>
</evidence>
<gene>
    <name evidence="3" type="ORF">FHS30_002225</name>
</gene>
<organism evidence="3 4">
    <name type="scientific">Simiduia aestuariiviva</name>
    <dbReference type="NCBI Taxonomy" id="1510459"/>
    <lineage>
        <taxon>Bacteria</taxon>
        <taxon>Pseudomonadati</taxon>
        <taxon>Pseudomonadota</taxon>
        <taxon>Gammaproteobacteria</taxon>
        <taxon>Cellvibrionales</taxon>
        <taxon>Cellvibrionaceae</taxon>
        <taxon>Simiduia</taxon>
    </lineage>
</organism>
<dbReference type="InterPro" id="IPR051686">
    <property type="entry name" value="Lipoprotein_DolP"/>
</dbReference>
<dbReference type="PROSITE" id="PS50914">
    <property type="entry name" value="BON"/>
    <property type="match status" value="3"/>
</dbReference>
<dbReference type="EMBL" id="JACHXZ010000003">
    <property type="protein sequence ID" value="MBB3169017.1"/>
    <property type="molecule type" value="Genomic_DNA"/>
</dbReference>